<keyword evidence="5" id="KW-0949">S-adenosyl-L-methionine</keyword>
<dbReference type="Pfam" id="PF06325">
    <property type="entry name" value="PrmA"/>
    <property type="match status" value="1"/>
</dbReference>
<comment type="similarity">
    <text evidence="6">Belongs to the methyltransferase superfamily. ETFBKMT family.</text>
</comment>
<accession>A0ABC8UPJ7</accession>
<evidence type="ECO:0000256" key="5">
    <source>
        <dbReference type="ARBA" id="ARBA00022691"/>
    </source>
</evidence>
<reference evidence="9 10" key="1">
    <citation type="submission" date="2024-02" db="EMBL/GenBank/DDBJ databases">
        <authorList>
            <person name="Vignale AGUSTIN F."/>
            <person name="Sosa J E."/>
            <person name="Modenutti C."/>
        </authorList>
    </citation>
    <scope>NUCLEOTIDE SEQUENCE [LARGE SCALE GENOMIC DNA]</scope>
</reference>
<dbReference type="HAMAP" id="MF_00735">
    <property type="entry name" value="Methyltr_PrmA"/>
    <property type="match status" value="1"/>
</dbReference>
<evidence type="ECO:0000313" key="9">
    <source>
        <dbReference type="EMBL" id="CAK9182983.1"/>
    </source>
</evidence>
<evidence type="ECO:0000256" key="6">
    <source>
        <dbReference type="ARBA" id="ARBA00037932"/>
    </source>
</evidence>
<comment type="caution">
    <text evidence="9">The sequence shown here is derived from an EMBL/GenBank/DDBJ whole genome shotgun (WGS) entry which is preliminary data.</text>
</comment>
<dbReference type="InterPro" id="IPR004498">
    <property type="entry name" value="Ribosomal_PrmA_MeTrfase"/>
</dbReference>
<keyword evidence="3" id="KW-0489">Methyltransferase</keyword>
<keyword evidence="10" id="KW-1185">Reference proteome</keyword>
<dbReference type="GO" id="GO:0008168">
    <property type="term" value="F:methyltransferase activity"/>
    <property type="evidence" value="ECO:0007669"/>
    <property type="project" value="UniProtKB-KW"/>
</dbReference>
<comment type="similarity">
    <text evidence="1">Belongs to the methyltransferase superfamily. PrmA family.</text>
</comment>
<dbReference type="GO" id="GO:0032259">
    <property type="term" value="P:methylation"/>
    <property type="evidence" value="ECO:0007669"/>
    <property type="project" value="UniProtKB-KW"/>
</dbReference>
<keyword evidence="4" id="KW-0808">Transferase</keyword>
<dbReference type="Proteomes" id="UP001642360">
    <property type="component" value="Unassembled WGS sequence"/>
</dbReference>
<evidence type="ECO:0000256" key="2">
    <source>
        <dbReference type="ARBA" id="ARBA00022490"/>
    </source>
</evidence>
<evidence type="ECO:0000313" key="10">
    <source>
        <dbReference type="Proteomes" id="UP001642360"/>
    </source>
</evidence>
<evidence type="ECO:0000256" key="1">
    <source>
        <dbReference type="ARBA" id="ARBA00009741"/>
    </source>
</evidence>
<keyword evidence="2" id="KW-0963">Cytoplasm</keyword>
<dbReference type="SUPFAM" id="SSF53335">
    <property type="entry name" value="S-adenosyl-L-methionine-dependent methyltransferases"/>
    <property type="match status" value="1"/>
</dbReference>
<evidence type="ECO:0000256" key="8">
    <source>
        <dbReference type="ARBA" id="ARBA00042266"/>
    </source>
</evidence>
<name>A0ABC8UPJ7_9AQUA</name>
<evidence type="ECO:0000256" key="4">
    <source>
        <dbReference type="ARBA" id="ARBA00022679"/>
    </source>
</evidence>
<dbReference type="InterPro" id="IPR050078">
    <property type="entry name" value="Ribosomal_L11_MeTrfase_PrmA"/>
</dbReference>
<dbReference type="InterPro" id="IPR029063">
    <property type="entry name" value="SAM-dependent_MTases_sf"/>
</dbReference>
<dbReference type="CDD" id="cd02440">
    <property type="entry name" value="AdoMet_MTases"/>
    <property type="match status" value="1"/>
</dbReference>
<gene>
    <name evidence="9" type="ORF">ILEXP_LOCUS53218</name>
</gene>
<organism evidence="9 10">
    <name type="scientific">Ilex paraguariensis</name>
    <name type="common">yerba mate</name>
    <dbReference type="NCBI Taxonomy" id="185542"/>
    <lineage>
        <taxon>Eukaryota</taxon>
        <taxon>Viridiplantae</taxon>
        <taxon>Streptophyta</taxon>
        <taxon>Embryophyta</taxon>
        <taxon>Tracheophyta</taxon>
        <taxon>Spermatophyta</taxon>
        <taxon>Magnoliopsida</taxon>
        <taxon>eudicotyledons</taxon>
        <taxon>Gunneridae</taxon>
        <taxon>Pentapetalae</taxon>
        <taxon>asterids</taxon>
        <taxon>campanulids</taxon>
        <taxon>Aquifoliales</taxon>
        <taxon>Aquifoliaceae</taxon>
        <taxon>Ilex</taxon>
    </lineage>
</organism>
<dbReference type="PANTHER" id="PTHR43648">
    <property type="entry name" value="ELECTRON TRANSFER FLAVOPROTEIN BETA SUBUNIT LYSINE METHYLTRANSFERASE"/>
    <property type="match status" value="1"/>
</dbReference>
<dbReference type="AlphaFoldDB" id="A0ABC8UPJ7"/>
<protein>
    <recommendedName>
        <fullName evidence="8">ETFB lysine methyltransferase</fullName>
    </recommendedName>
    <alternativeName>
        <fullName evidence="7">Protein N-lysine methyltransferase METTL20</fullName>
    </alternativeName>
</protein>
<dbReference type="Gene3D" id="3.40.50.150">
    <property type="entry name" value="Vaccinia Virus protein VP39"/>
    <property type="match status" value="1"/>
</dbReference>
<evidence type="ECO:0000256" key="7">
    <source>
        <dbReference type="ARBA" id="ARBA00041867"/>
    </source>
</evidence>
<dbReference type="EMBL" id="CAUOFW020008502">
    <property type="protein sequence ID" value="CAK9182983.1"/>
    <property type="molecule type" value="Genomic_DNA"/>
</dbReference>
<dbReference type="PANTHER" id="PTHR43648:SF1">
    <property type="entry name" value="ELECTRON TRANSFER FLAVOPROTEIN BETA SUBUNIT LYSINE METHYLTRANSFERASE"/>
    <property type="match status" value="1"/>
</dbReference>
<proteinExistence type="inferred from homology"/>
<sequence length="395" mass="43280">MSLMVVCSLRSHFFKHLPYTAINDFFSIYRSHSLTPLNRFSLLSPALTEARQLWRLNSIAETFSTSSSYSKTPPTHSFTSSYLSVLICCRKDVADMLSEALLCFGASSTSMDEPDRNEDDDDDDEICISSIFSVSQDVKESISHAADSIGLKEMPNYEVMMHDHCDWIKKTQESFHPVEVTEGLWIVPEWRTPPDLQATNIILNPGLAFGTGEHPTTKLCLLMLHGSIKGGEVFLDYGTGSGILAIAALRFGASLSVGFDIDPQAITAAQHNAALNNIAPEKLQLHLVPSKTSSTDELSNEGVDGQNFYATGAIVETQKYDVVLANILLNPLLDLADQIVSYAKPGAVVGISGVISEQVPCIIQRYSRFLEGITVSKMDDWALVNGSKKKEYTGA</sequence>
<evidence type="ECO:0000256" key="3">
    <source>
        <dbReference type="ARBA" id="ARBA00022603"/>
    </source>
</evidence>